<dbReference type="Gene3D" id="2.20.25.100">
    <property type="entry name" value="Zn-binding ribosomal proteins"/>
    <property type="match status" value="1"/>
</dbReference>
<evidence type="ECO:0000313" key="6">
    <source>
        <dbReference type="Proteomes" id="UP000291000"/>
    </source>
</evidence>
<evidence type="ECO:0000313" key="5">
    <source>
        <dbReference type="Ensembl" id="ENSCHIP00000028439.1"/>
    </source>
</evidence>
<dbReference type="GeneTree" id="ENSGT01110000269167"/>
<evidence type="ECO:0000256" key="2">
    <source>
        <dbReference type="ARBA" id="ARBA00022980"/>
    </source>
</evidence>
<dbReference type="GO" id="GO:1990904">
    <property type="term" value="C:ribonucleoprotein complex"/>
    <property type="evidence" value="ECO:0007669"/>
    <property type="project" value="UniProtKB-KW"/>
</dbReference>
<evidence type="ECO:0000256" key="1">
    <source>
        <dbReference type="ARBA" id="ARBA00022833"/>
    </source>
</evidence>
<dbReference type="GO" id="GO:0003735">
    <property type="term" value="F:structural constituent of ribosome"/>
    <property type="evidence" value="ECO:0007669"/>
    <property type="project" value="InterPro"/>
</dbReference>
<dbReference type="GO" id="GO:0005840">
    <property type="term" value="C:ribosome"/>
    <property type="evidence" value="ECO:0007669"/>
    <property type="project" value="UniProtKB-KW"/>
</dbReference>
<dbReference type="PANTHER" id="PTHR11594">
    <property type="entry name" value="40S RIBOSOMAL PROTEIN S27"/>
    <property type="match status" value="1"/>
</dbReference>
<organism evidence="5 6">
    <name type="scientific">Capra hircus</name>
    <name type="common">Goat</name>
    <dbReference type="NCBI Taxonomy" id="9925"/>
    <lineage>
        <taxon>Eukaryota</taxon>
        <taxon>Metazoa</taxon>
        <taxon>Chordata</taxon>
        <taxon>Craniata</taxon>
        <taxon>Vertebrata</taxon>
        <taxon>Euteleostomi</taxon>
        <taxon>Mammalia</taxon>
        <taxon>Eutheria</taxon>
        <taxon>Laurasiatheria</taxon>
        <taxon>Artiodactyla</taxon>
        <taxon>Ruminantia</taxon>
        <taxon>Pecora</taxon>
        <taxon>Bovidae</taxon>
        <taxon>Caprinae</taxon>
        <taxon>Capra</taxon>
    </lineage>
</organism>
<reference evidence="5" key="2">
    <citation type="submission" date="2025-08" db="UniProtKB">
        <authorList>
            <consortium name="Ensembl"/>
        </authorList>
    </citation>
    <scope>IDENTIFICATION</scope>
</reference>
<dbReference type="InterPro" id="IPR000592">
    <property type="entry name" value="Ribosomal_eS27"/>
</dbReference>
<dbReference type="InterPro" id="IPR023407">
    <property type="entry name" value="Ribosomal_eS27_Zn-bd_dom_sf"/>
</dbReference>
<reference evidence="5" key="3">
    <citation type="submission" date="2025-09" db="UniProtKB">
        <authorList>
            <consortium name="Ensembl"/>
        </authorList>
    </citation>
    <scope>IDENTIFICATION</scope>
</reference>
<dbReference type="EMBL" id="LWLT01000011">
    <property type="status" value="NOT_ANNOTATED_CDS"/>
    <property type="molecule type" value="Genomic_DNA"/>
</dbReference>
<proteinExistence type="predicted"/>
<dbReference type="Ensembl" id="ENSCHIT00000036309.1">
    <property type="protein sequence ID" value="ENSCHIP00000028439.1"/>
    <property type="gene ID" value="ENSCHIG00000023961.1"/>
</dbReference>
<protein>
    <submittedName>
        <fullName evidence="5">Uncharacterized protein</fullName>
    </submittedName>
</protein>
<evidence type="ECO:0000256" key="4">
    <source>
        <dbReference type="SAM" id="MobiDB-lite"/>
    </source>
</evidence>
<keyword evidence="6" id="KW-1185">Reference proteome</keyword>
<accession>A0A452FVK7</accession>
<keyword evidence="3" id="KW-0687">Ribonucleoprotein</keyword>
<dbReference type="Proteomes" id="UP000291000">
    <property type="component" value="Chromosome 14"/>
</dbReference>
<evidence type="ECO:0000256" key="3">
    <source>
        <dbReference type="ARBA" id="ARBA00023274"/>
    </source>
</evidence>
<dbReference type="AlphaFoldDB" id="A0A452FVK7"/>
<sequence>MPLTKDLLHPSPEEKRKHKQKRLVQSPNSYFLDVKCPGSIPFSRESSQPRDLPQVSCTLGRFFTL</sequence>
<reference evidence="5 6" key="1">
    <citation type="submission" date="2016-04" db="EMBL/GenBank/DDBJ databases">
        <title>Polished mammalian reference genomes with single-molecule sequencing and chromosome conformation capture applied to the Capra hircus genome.</title>
        <authorList>
            <person name="Bickhart D.M."/>
            <person name="Koren S."/>
            <person name="Rosen B."/>
            <person name="Hastie A."/>
            <person name="Liachko I."/>
            <person name="Sullivan S.T."/>
            <person name="Burton J."/>
            <person name="Sayre B.L."/>
            <person name="Huson H.J."/>
            <person name="Lee J."/>
            <person name="Lam E."/>
            <person name="Kelley C.M."/>
            <person name="Hutchison J.L."/>
            <person name="Zhou Y."/>
            <person name="Sun J."/>
            <person name="Crisa A."/>
            <person name="Schwartz J.C."/>
            <person name="Hammond J.A."/>
            <person name="Schroeder S.G."/>
            <person name="Liu G.E."/>
            <person name="Dunham M."/>
            <person name="Shendure J."/>
            <person name="Sonstegard T.S."/>
            <person name="Phillippy A.M."/>
            <person name="Van Tassell C.P."/>
            <person name="Smith T.P."/>
        </authorList>
    </citation>
    <scope>NUCLEOTIDE SEQUENCE [LARGE SCALE GENOMIC DNA]</scope>
</reference>
<feature type="compositionally biased region" description="Basic and acidic residues" evidence="4">
    <location>
        <begin position="1"/>
        <end position="15"/>
    </location>
</feature>
<keyword evidence="1" id="KW-0862">Zinc</keyword>
<dbReference type="GO" id="GO:0006412">
    <property type="term" value="P:translation"/>
    <property type="evidence" value="ECO:0007669"/>
    <property type="project" value="InterPro"/>
</dbReference>
<feature type="region of interest" description="Disordered" evidence="4">
    <location>
        <begin position="1"/>
        <end position="23"/>
    </location>
</feature>
<name>A0A452FVK7_CAPHI</name>
<dbReference type="STRING" id="9925.ENSCHIP00000028439"/>
<keyword evidence="2" id="KW-0689">Ribosomal protein</keyword>